<evidence type="ECO:0000256" key="2">
    <source>
        <dbReference type="SAM" id="MobiDB-lite"/>
    </source>
</evidence>
<gene>
    <name evidence="5" type="primary">TNFSF9</name>
</gene>
<comment type="similarity">
    <text evidence="1">Belongs to the tumor necrosis factor family.</text>
</comment>
<dbReference type="GO" id="GO:0042104">
    <property type="term" value="P:positive regulation of activated T cell proliferation"/>
    <property type="evidence" value="ECO:0007669"/>
    <property type="project" value="TreeGrafter"/>
</dbReference>
<dbReference type="OrthoDB" id="9450706at2759"/>
<dbReference type="KEGG" id="hai:109388550"/>
<feature type="domain" description="THD" evidence="3">
    <location>
        <begin position="139"/>
        <end position="286"/>
    </location>
</feature>
<name>A0A8B7S8D9_HIPAR</name>
<keyword evidence="4" id="KW-1185">Reference proteome</keyword>
<dbReference type="GO" id="GO:0006955">
    <property type="term" value="P:immune response"/>
    <property type="evidence" value="ECO:0007669"/>
    <property type="project" value="InterPro"/>
</dbReference>
<dbReference type="InterPro" id="IPR021184">
    <property type="entry name" value="TNF_CS"/>
</dbReference>
<evidence type="ECO:0000259" key="3">
    <source>
        <dbReference type="PROSITE" id="PS50049"/>
    </source>
</evidence>
<reference evidence="5" key="1">
    <citation type="submission" date="2025-08" db="UniProtKB">
        <authorList>
            <consortium name="RefSeq"/>
        </authorList>
    </citation>
    <scope>IDENTIFICATION</scope>
    <source>
        <tissue evidence="5">Muscle</tissue>
    </source>
</reference>
<dbReference type="SUPFAM" id="SSF49842">
    <property type="entry name" value="TNF-like"/>
    <property type="match status" value="1"/>
</dbReference>
<dbReference type="InterPro" id="IPR008983">
    <property type="entry name" value="Tumour_necrosis_fac-like_dom"/>
</dbReference>
<evidence type="ECO:0000313" key="4">
    <source>
        <dbReference type="Proteomes" id="UP000694851"/>
    </source>
</evidence>
<feature type="region of interest" description="Disordered" evidence="2">
    <location>
        <begin position="101"/>
        <end position="131"/>
    </location>
</feature>
<dbReference type="InterPro" id="IPR042373">
    <property type="entry name" value="TNFSF9"/>
</dbReference>
<dbReference type="PANTHER" id="PTHR15153:SF0">
    <property type="entry name" value="TUMOR NECROSIS FACTOR LIGAND SUPERFAMILY MEMBER 9"/>
    <property type="match status" value="1"/>
</dbReference>
<protein>
    <submittedName>
        <fullName evidence="5">Tumor necrosis factor ligand superfamily member 9 isoform X1</fullName>
    </submittedName>
</protein>
<dbReference type="InterPro" id="IPR006052">
    <property type="entry name" value="TNF_dom"/>
</dbReference>
<dbReference type="PROSITE" id="PS50049">
    <property type="entry name" value="THD_2"/>
    <property type="match status" value="1"/>
</dbReference>
<dbReference type="FunFam" id="2.60.120.40:FF:000032">
    <property type="entry name" value="Tumor necrosis factor ligand superfamily member 9"/>
    <property type="match status" value="1"/>
</dbReference>
<dbReference type="Gene3D" id="2.60.120.40">
    <property type="match status" value="1"/>
</dbReference>
<dbReference type="SMART" id="SM00207">
    <property type="entry name" value="TNF"/>
    <property type="match status" value="1"/>
</dbReference>
<sequence>MGISHLGRYPGGHFLAESHGWAGQLETKLDWQEGVCWLLIWGKNIPGRGTADAVPDPEAPRPPASPGHSCHTLPWALSAALLLLASAACAACAVRAWGVPGSPASPGPSPAPSSRLPKVPELPPDARSGLPDSRQGMGLFAQLVARDALLTEGLLHWYSDPGMKDVFLAPGVSYDERTRELVVDEAGIYFVFFHLKLQHVVASPGSGWVSIALHLQPLGAGPETLALTLDLPPLSSEARDSVAGFRGGLMHLGAGQRLGVHLSAAAGAHLTWQLAHGATVLGLYRVATKVPTGLPSPQPS</sequence>
<dbReference type="PANTHER" id="PTHR15153">
    <property type="entry name" value="TUMOR NECROSIS FACTOR LIGAND SUPERFAMILY MEMBER 9"/>
    <property type="match status" value="1"/>
</dbReference>
<evidence type="ECO:0000313" key="5">
    <source>
        <dbReference type="RefSeq" id="XP_019508853.1"/>
    </source>
</evidence>
<organism evidence="4 5">
    <name type="scientific">Hipposideros armiger</name>
    <name type="common">Great Himalayan leaf-nosed bat</name>
    <dbReference type="NCBI Taxonomy" id="186990"/>
    <lineage>
        <taxon>Eukaryota</taxon>
        <taxon>Metazoa</taxon>
        <taxon>Chordata</taxon>
        <taxon>Craniata</taxon>
        <taxon>Vertebrata</taxon>
        <taxon>Euteleostomi</taxon>
        <taxon>Mammalia</taxon>
        <taxon>Eutheria</taxon>
        <taxon>Laurasiatheria</taxon>
        <taxon>Chiroptera</taxon>
        <taxon>Yinpterochiroptera</taxon>
        <taxon>Rhinolophoidea</taxon>
        <taxon>Hipposideridae</taxon>
        <taxon>Hipposideros</taxon>
    </lineage>
</organism>
<dbReference type="GO" id="GO:0045585">
    <property type="term" value="P:positive regulation of cytotoxic T cell differentiation"/>
    <property type="evidence" value="ECO:0007669"/>
    <property type="project" value="TreeGrafter"/>
</dbReference>
<evidence type="ECO:0000256" key="1">
    <source>
        <dbReference type="ARBA" id="ARBA00008670"/>
    </source>
</evidence>
<dbReference type="GO" id="GO:0005886">
    <property type="term" value="C:plasma membrane"/>
    <property type="evidence" value="ECO:0007669"/>
    <property type="project" value="TreeGrafter"/>
</dbReference>
<proteinExistence type="inferred from homology"/>
<dbReference type="PROSITE" id="PS00251">
    <property type="entry name" value="THD_1"/>
    <property type="match status" value="1"/>
</dbReference>
<dbReference type="Pfam" id="PF00229">
    <property type="entry name" value="TNF"/>
    <property type="match status" value="1"/>
</dbReference>
<accession>A0A8B7S8D9</accession>
<dbReference type="RefSeq" id="XP_019508853.1">
    <property type="nucleotide sequence ID" value="XM_019653308.1"/>
</dbReference>
<dbReference type="GO" id="GO:0005164">
    <property type="term" value="F:tumor necrosis factor receptor binding"/>
    <property type="evidence" value="ECO:0007669"/>
    <property type="project" value="InterPro"/>
</dbReference>
<dbReference type="AlphaFoldDB" id="A0A8B7S8D9"/>
<dbReference type="Proteomes" id="UP000694851">
    <property type="component" value="Unplaced"/>
</dbReference>
<dbReference type="CTD" id="8744"/>
<dbReference type="GeneID" id="109388550"/>